<feature type="domain" description="3-keto-alpha-glucoside-1,2-lyase/3-keto-2-hydroxy-glucal hydratase" evidence="1">
    <location>
        <begin position="51"/>
        <end position="258"/>
    </location>
</feature>
<gene>
    <name evidence="2" type="ORF">Poly30_00850</name>
</gene>
<dbReference type="OrthoDB" id="248448at2"/>
<dbReference type="InterPro" id="IPR010496">
    <property type="entry name" value="AL/BT2_dom"/>
</dbReference>
<dbReference type="EMBL" id="CP036434">
    <property type="protein sequence ID" value="QDV04594.1"/>
    <property type="molecule type" value="Genomic_DNA"/>
</dbReference>
<proteinExistence type="predicted"/>
<evidence type="ECO:0000313" key="3">
    <source>
        <dbReference type="Proteomes" id="UP000320390"/>
    </source>
</evidence>
<dbReference type="Proteomes" id="UP000320390">
    <property type="component" value="Chromosome"/>
</dbReference>
<evidence type="ECO:0000259" key="1">
    <source>
        <dbReference type="Pfam" id="PF06439"/>
    </source>
</evidence>
<evidence type="ECO:0000313" key="2">
    <source>
        <dbReference type="EMBL" id="QDV04594.1"/>
    </source>
</evidence>
<sequence>MRHPAPLAVAAALVGSAVVASLVLTSGAWLTAEAPLKAAVVTGEGWTELSLKDFVNVNGDETTWKEVDGEIQCSGRPIGGARTLETYENFEMVLEWKHTVAAGNSGVFLWCPESAFTDLPPGSLPRSGIEVQVLDLGYEVNHLARNGQHSDWFTSHGDVFPVGASKMKPFTPEIDYLAEDGTSYHVGTPDGIRSFPTKRLSHDVGEWNHYYIRAINGEVRLWVNGEEVTGGNQCEPATGYLALEAEGAPVVFRNLRIRRLP</sequence>
<dbReference type="AlphaFoldDB" id="A0A518EKH1"/>
<dbReference type="Pfam" id="PF06439">
    <property type="entry name" value="3keto-disac_hyd"/>
    <property type="match status" value="1"/>
</dbReference>
<dbReference type="RefSeq" id="WP_145194048.1">
    <property type="nucleotide sequence ID" value="NZ_CP036434.1"/>
</dbReference>
<organism evidence="2 3">
    <name type="scientific">Saltatorellus ferox</name>
    <dbReference type="NCBI Taxonomy" id="2528018"/>
    <lineage>
        <taxon>Bacteria</taxon>
        <taxon>Pseudomonadati</taxon>
        <taxon>Planctomycetota</taxon>
        <taxon>Planctomycetia</taxon>
        <taxon>Planctomycetia incertae sedis</taxon>
        <taxon>Saltatorellus</taxon>
    </lineage>
</organism>
<accession>A0A518EKH1</accession>
<dbReference type="GO" id="GO:0016787">
    <property type="term" value="F:hydrolase activity"/>
    <property type="evidence" value="ECO:0007669"/>
    <property type="project" value="InterPro"/>
</dbReference>
<dbReference type="Gene3D" id="2.60.120.560">
    <property type="entry name" value="Exo-inulinase, domain 1"/>
    <property type="match status" value="1"/>
</dbReference>
<protein>
    <recommendedName>
        <fullName evidence="1">3-keto-alpha-glucoside-1,2-lyase/3-keto-2-hydroxy-glucal hydratase domain-containing protein</fullName>
    </recommendedName>
</protein>
<reference evidence="2 3" key="1">
    <citation type="submission" date="2019-02" db="EMBL/GenBank/DDBJ databases">
        <title>Deep-cultivation of Planctomycetes and their phenomic and genomic characterization uncovers novel biology.</title>
        <authorList>
            <person name="Wiegand S."/>
            <person name="Jogler M."/>
            <person name="Boedeker C."/>
            <person name="Pinto D."/>
            <person name="Vollmers J."/>
            <person name="Rivas-Marin E."/>
            <person name="Kohn T."/>
            <person name="Peeters S.H."/>
            <person name="Heuer A."/>
            <person name="Rast P."/>
            <person name="Oberbeckmann S."/>
            <person name="Bunk B."/>
            <person name="Jeske O."/>
            <person name="Meyerdierks A."/>
            <person name="Storesund J.E."/>
            <person name="Kallscheuer N."/>
            <person name="Luecker S."/>
            <person name="Lage O.M."/>
            <person name="Pohl T."/>
            <person name="Merkel B.J."/>
            <person name="Hornburger P."/>
            <person name="Mueller R.-W."/>
            <person name="Bruemmer F."/>
            <person name="Labrenz M."/>
            <person name="Spormann A.M."/>
            <person name="Op den Camp H."/>
            <person name="Overmann J."/>
            <person name="Amann R."/>
            <person name="Jetten M.S.M."/>
            <person name="Mascher T."/>
            <person name="Medema M.H."/>
            <person name="Devos D.P."/>
            <person name="Kaster A.-K."/>
            <person name="Ovreas L."/>
            <person name="Rohde M."/>
            <person name="Galperin M.Y."/>
            <person name="Jogler C."/>
        </authorList>
    </citation>
    <scope>NUCLEOTIDE SEQUENCE [LARGE SCALE GENOMIC DNA]</scope>
    <source>
        <strain evidence="2 3">Poly30</strain>
    </source>
</reference>
<name>A0A518EKH1_9BACT</name>
<keyword evidence="3" id="KW-1185">Reference proteome</keyword>